<organism evidence="2 3">
    <name type="scientific">Durusdinium trenchii</name>
    <dbReference type="NCBI Taxonomy" id="1381693"/>
    <lineage>
        <taxon>Eukaryota</taxon>
        <taxon>Sar</taxon>
        <taxon>Alveolata</taxon>
        <taxon>Dinophyceae</taxon>
        <taxon>Suessiales</taxon>
        <taxon>Symbiodiniaceae</taxon>
        <taxon>Durusdinium</taxon>
    </lineage>
</organism>
<reference evidence="2 3" key="1">
    <citation type="submission" date="2024-02" db="EMBL/GenBank/DDBJ databases">
        <authorList>
            <person name="Chen Y."/>
            <person name="Shah S."/>
            <person name="Dougan E. K."/>
            <person name="Thang M."/>
            <person name="Chan C."/>
        </authorList>
    </citation>
    <scope>NUCLEOTIDE SEQUENCE [LARGE SCALE GENOMIC DNA]</scope>
</reference>
<comment type="caution">
    <text evidence="2">The sequence shown here is derived from an EMBL/GenBank/DDBJ whole genome shotgun (WGS) entry which is preliminary data.</text>
</comment>
<protein>
    <submittedName>
        <fullName evidence="2">Uncharacterized protein</fullName>
    </submittedName>
</protein>
<name>A0ABP0R127_9DINO</name>
<dbReference type="EMBL" id="CAXAMN010025314">
    <property type="protein sequence ID" value="CAK9094245.1"/>
    <property type="molecule type" value="Genomic_DNA"/>
</dbReference>
<evidence type="ECO:0000256" key="1">
    <source>
        <dbReference type="SAM" id="MobiDB-lite"/>
    </source>
</evidence>
<dbReference type="Proteomes" id="UP001642484">
    <property type="component" value="Unassembled WGS sequence"/>
</dbReference>
<sequence length="127" mass="14576">MAARTEGVPSHRWQSTPFGTCCSPLRLIGSSGSGICAWAGCKIRSWDMIDRSTPALGMTRVNTSPAATASWSSTGRSRCRRRRPRRQRSLQKWPRCLQKWRRWKRMGGTKGLREAWSIQLYPEHWIS</sequence>
<evidence type="ECO:0000313" key="2">
    <source>
        <dbReference type="EMBL" id="CAK9094245.1"/>
    </source>
</evidence>
<proteinExistence type="predicted"/>
<feature type="compositionally biased region" description="Low complexity" evidence="1">
    <location>
        <begin position="63"/>
        <end position="76"/>
    </location>
</feature>
<gene>
    <name evidence="2" type="ORF">CCMP2556_LOCUS44964</name>
</gene>
<keyword evidence="3" id="KW-1185">Reference proteome</keyword>
<feature type="compositionally biased region" description="Basic residues" evidence="1">
    <location>
        <begin position="77"/>
        <end position="87"/>
    </location>
</feature>
<accession>A0ABP0R127</accession>
<feature type="region of interest" description="Disordered" evidence="1">
    <location>
        <begin position="59"/>
        <end position="87"/>
    </location>
</feature>
<evidence type="ECO:0000313" key="3">
    <source>
        <dbReference type="Proteomes" id="UP001642484"/>
    </source>
</evidence>